<sequence length="64" mass="7164">MGCRGFFALGNVSVWHHRFGMPFSGRFVLRIKGKCSLIDSEVMPPEPKLRGLFVIHSQIGGIFT</sequence>
<gene>
    <name evidence="1" type="ORF">BK138_07510</name>
</gene>
<comment type="caution">
    <text evidence="1">The sequence shown here is derived from an EMBL/GenBank/DDBJ whole genome shotgun (WGS) entry which is preliminary data.</text>
</comment>
<dbReference type="EMBL" id="MRTP01000001">
    <property type="protein sequence ID" value="OMF58364.1"/>
    <property type="molecule type" value="Genomic_DNA"/>
</dbReference>
<evidence type="ECO:0000313" key="2">
    <source>
        <dbReference type="Proteomes" id="UP000187172"/>
    </source>
</evidence>
<dbReference type="STRING" id="297318.BK138_07510"/>
<keyword evidence="2" id="KW-1185">Reference proteome</keyword>
<name>A0A1R1F2P1_9BACL</name>
<protein>
    <submittedName>
        <fullName evidence="1">Uncharacterized protein</fullName>
    </submittedName>
</protein>
<proteinExistence type="predicted"/>
<dbReference type="AlphaFoldDB" id="A0A1R1F2P1"/>
<reference evidence="1 2" key="1">
    <citation type="submission" date="2016-11" db="EMBL/GenBank/DDBJ databases">
        <title>Paenibacillus species isolates.</title>
        <authorList>
            <person name="Beno S.M."/>
        </authorList>
    </citation>
    <scope>NUCLEOTIDE SEQUENCE [LARGE SCALE GENOMIC DNA]</scope>
    <source>
        <strain evidence="1 2">FSL R5-0378</strain>
    </source>
</reference>
<accession>A0A1R1F2P1</accession>
<organism evidence="1 2">
    <name type="scientific">Paenibacillus rhizosphaerae</name>
    <dbReference type="NCBI Taxonomy" id="297318"/>
    <lineage>
        <taxon>Bacteria</taxon>
        <taxon>Bacillati</taxon>
        <taxon>Bacillota</taxon>
        <taxon>Bacilli</taxon>
        <taxon>Bacillales</taxon>
        <taxon>Paenibacillaceae</taxon>
        <taxon>Paenibacillus</taxon>
    </lineage>
</organism>
<dbReference type="Proteomes" id="UP000187172">
    <property type="component" value="Unassembled WGS sequence"/>
</dbReference>
<evidence type="ECO:0000313" key="1">
    <source>
        <dbReference type="EMBL" id="OMF58364.1"/>
    </source>
</evidence>